<evidence type="ECO:0000313" key="7">
    <source>
        <dbReference type="Proteomes" id="UP000252985"/>
    </source>
</evidence>
<keyword evidence="2" id="KW-0235">DNA replication</keyword>
<dbReference type="InterPro" id="IPR049945">
    <property type="entry name" value="AAA_22"/>
</dbReference>
<reference evidence="6 7" key="1">
    <citation type="submission" date="2018-07" db="EMBL/GenBank/DDBJ databases">
        <title>Genome sequences of Haloplanus sp. CBA1112.</title>
        <authorList>
            <person name="Kim Y.B."/>
            <person name="Roh S.W."/>
        </authorList>
    </citation>
    <scope>NUCLEOTIDE SEQUENCE [LARGE SCALE GENOMIC DNA]</scope>
    <source>
        <strain evidence="6 7">CBA1112</strain>
    </source>
</reference>
<dbReference type="SUPFAM" id="SSF52540">
    <property type="entry name" value="P-loop containing nucleoside triphosphate hydrolases"/>
    <property type="match status" value="1"/>
</dbReference>
<dbReference type="AlphaFoldDB" id="A0A345EBT4"/>
<sequence length="163" mass="18306">MCQRESTRTVILDRQVLDSTAVPDQELIVHRGRELEDCRTALDLLADAPTNSCLVIHGPPGTGKTMIACEVLRRLRQQDALQTAYVDCWEHYSEHHALCEVASALDVGGIIHRNSTPTRELIDALQATTDQRRVVVLDEAEMVTDANLFRTLRERPVWMSSVS</sequence>
<dbReference type="Proteomes" id="UP000252985">
    <property type="component" value="Chromosome"/>
</dbReference>
<organism evidence="6 7">
    <name type="scientific">Haloplanus rubicundus</name>
    <dbReference type="NCBI Taxonomy" id="1547898"/>
    <lineage>
        <taxon>Archaea</taxon>
        <taxon>Methanobacteriati</taxon>
        <taxon>Methanobacteriota</taxon>
        <taxon>Stenosarchaea group</taxon>
        <taxon>Halobacteria</taxon>
        <taxon>Halobacteriales</taxon>
        <taxon>Haloferacaceae</taxon>
        <taxon>Haloplanus</taxon>
    </lineage>
</organism>
<keyword evidence="3" id="KW-0547">Nucleotide-binding</keyword>
<dbReference type="PANTHER" id="PTHR10763:SF22">
    <property type="entry name" value="ORC1-TYPE DNA REPLICATION PROTEIN"/>
    <property type="match status" value="1"/>
</dbReference>
<dbReference type="Gene3D" id="3.40.50.300">
    <property type="entry name" value="P-loop containing nucleotide triphosphate hydrolases"/>
    <property type="match status" value="1"/>
</dbReference>
<name>A0A345EBT4_9EURY</name>
<keyword evidence="4" id="KW-0067">ATP-binding</keyword>
<evidence type="ECO:0000313" key="6">
    <source>
        <dbReference type="EMBL" id="AXG09656.1"/>
    </source>
</evidence>
<comment type="similarity">
    <text evidence="1">Belongs to the CDC6/cdc18 family.</text>
</comment>
<evidence type="ECO:0000256" key="1">
    <source>
        <dbReference type="ARBA" id="ARBA00006184"/>
    </source>
</evidence>
<dbReference type="GO" id="GO:0016887">
    <property type="term" value="F:ATP hydrolysis activity"/>
    <property type="evidence" value="ECO:0007669"/>
    <property type="project" value="InterPro"/>
</dbReference>
<evidence type="ECO:0000259" key="5">
    <source>
        <dbReference type="Pfam" id="PF13401"/>
    </source>
</evidence>
<feature type="domain" description="ORC1/DEAH AAA+ ATPase" evidence="5">
    <location>
        <begin position="51"/>
        <end position="154"/>
    </location>
</feature>
<dbReference type="GO" id="GO:0006260">
    <property type="term" value="P:DNA replication"/>
    <property type="evidence" value="ECO:0007669"/>
    <property type="project" value="UniProtKB-KW"/>
</dbReference>
<protein>
    <submittedName>
        <fullName evidence="6">AAA family ATPase</fullName>
    </submittedName>
</protein>
<evidence type="ECO:0000256" key="2">
    <source>
        <dbReference type="ARBA" id="ARBA00022705"/>
    </source>
</evidence>
<gene>
    <name evidence="6" type="ORF">DU484_07140</name>
</gene>
<dbReference type="GO" id="GO:0005524">
    <property type="term" value="F:ATP binding"/>
    <property type="evidence" value="ECO:0007669"/>
    <property type="project" value="UniProtKB-KW"/>
</dbReference>
<dbReference type="EMBL" id="CP031148">
    <property type="protein sequence ID" value="AXG09656.1"/>
    <property type="molecule type" value="Genomic_DNA"/>
</dbReference>
<dbReference type="Pfam" id="PF13401">
    <property type="entry name" value="AAA_22"/>
    <property type="match status" value="1"/>
</dbReference>
<dbReference type="InterPro" id="IPR050311">
    <property type="entry name" value="ORC1/CDC6"/>
</dbReference>
<dbReference type="PANTHER" id="PTHR10763">
    <property type="entry name" value="CELL DIVISION CONTROL PROTEIN 6-RELATED"/>
    <property type="match status" value="1"/>
</dbReference>
<evidence type="ECO:0000256" key="4">
    <source>
        <dbReference type="ARBA" id="ARBA00022840"/>
    </source>
</evidence>
<dbReference type="CDD" id="cd00009">
    <property type="entry name" value="AAA"/>
    <property type="match status" value="1"/>
</dbReference>
<accession>A0A345EBT4</accession>
<dbReference type="KEGG" id="haq:DU484_07140"/>
<dbReference type="InterPro" id="IPR027417">
    <property type="entry name" value="P-loop_NTPase"/>
</dbReference>
<proteinExistence type="inferred from homology"/>
<evidence type="ECO:0000256" key="3">
    <source>
        <dbReference type="ARBA" id="ARBA00022741"/>
    </source>
</evidence>